<protein>
    <recommendedName>
        <fullName evidence="2">GTPase</fullName>
    </recommendedName>
</protein>
<comment type="caution">
    <text evidence="1">The sequence shown here is derived from an EMBL/GenBank/DDBJ whole genome shotgun (WGS) entry which is preliminary data.</text>
</comment>
<organism evidence="1">
    <name type="scientific">marine sediment metagenome</name>
    <dbReference type="NCBI Taxonomy" id="412755"/>
    <lineage>
        <taxon>unclassified sequences</taxon>
        <taxon>metagenomes</taxon>
        <taxon>ecological metagenomes</taxon>
    </lineage>
</organism>
<evidence type="ECO:0008006" key="2">
    <source>
        <dbReference type="Google" id="ProtNLM"/>
    </source>
</evidence>
<evidence type="ECO:0000313" key="1">
    <source>
        <dbReference type="EMBL" id="GAH56380.1"/>
    </source>
</evidence>
<gene>
    <name evidence="1" type="ORF">S03H2_38461</name>
</gene>
<proteinExistence type="predicted"/>
<dbReference type="AlphaFoldDB" id="X1HH33"/>
<name>X1HH33_9ZZZZ</name>
<sequence length="122" mass="14283">MSENKEEKLVFIYNADSGMVNTVKDFWHKALRPSTYKCNLCAQTFSPFGMKKEWKSFLDTLNIETEFLHKDEFLNKYDIQDAKYPSAYLLKNGTLKLLITQEEMDKVPSINEMEKLVSSKLK</sequence>
<dbReference type="EMBL" id="BARU01023717">
    <property type="protein sequence ID" value="GAH56380.1"/>
    <property type="molecule type" value="Genomic_DNA"/>
</dbReference>
<accession>X1HH33</accession>
<reference evidence="1" key="1">
    <citation type="journal article" date="2014" name="Front. Microbiol.">
        <title>High frequency of phylogenetically diverse reductive dehalogenase-homologous genes in deep subseafloor sedimentary metagenomes.</title>
        <authorList>
            <person name="Kawai M."/>
            <person name="Futagami T."/>
            <person name="Toyoda A."/>
            <person name="Takaki Y."/>
            <person name="Nishi S."/>
            <person name="Hori S."/>
            <person name="Arai W."/>
            <person name="Tsubouchi T."/>
            <person name="Morono Y."/>
            <person name="Uchiyama I."/>
            <person name="Ito T."/>
            <person name="Fujiyama A."/>
            <person name="Inagaki F."/>
            <person name="Takami H."/>
        </authorList>
    </citation>
    <scope>NUCLEOTIDE SEQUENCE</scope>
    <source>
        <strain evidence="1">Expedition CK06-06</strain>
    </source>
</reference>